<proteinExistence type="predicted"/>
<evidence type="ECO:0000313" key="2">
    <source>
        <dbReference type="Proteomes" id="UP001386955"/>
    </source>
</evidence>
<accession>A0AAN9SL55</accession>
<protein>
    <submittedName>
        <fullName evidence="1">Uncharacterized protein</fullName>
    </submittedName>
</protein>
<gene>
    <name evidence="1" type="ORF">VNO78_11092</name>
</gene>
<dbReference type="EMBL" id="JAYMYS010000003">
    <property type="protein sequence ID" value="KAK7399897.1"/>
    <property type="molecule type" value="Genomic_DNA"/>
</dbReference>
<sequence length="72" mass="7719">MGRFCLHQQPNAPQILDEAEADCTCPVNQKRKQSGVPWTTMYSKQAAMGWGKGGGQILVGCGSLESSCGCRD</sequence>
<reference evidence="1 2" key="1">
    <citation type="submission" date="2024-01" db="EMBL/GenBank/DDBJ databases">
        <title>The genomes of 5 underutilized Papilionoideae crops provide insights into root nodulation and disease resistanc.</title>
        <authorList>
            <person name="Jiang F."/>
        </authorList>
    </citation>
    <scope>NUCLEOTIDE SEQUENCE [LARGE SCALE GENOMIC DNA]</scope>
    <source>
        <strain evidence="1">DUOXIRENSHENG_FW03</strain>
        <tissue evidence="1">Leaves</tissue>
    </source>
</reference>
<organism evidence="1 2">
    <name type="scientific">Psophocarpus tetragonolobus</name>
    <name type="common">Winged bean</name>
    <name type="synonym">Dolichos tetragonolobus</name>
    <dbReference type="NCBI Taxonomy" id="3891"/>
    <lineage>
        <taxon>Eukaryota</taxon>
        <taxon>Viridiplantae</taxon>
        <taxon>Streptophyta</taxon>
        <taxon>Embryophyta</taxon>
        <taxon>Tracheophyta</taxon>
        <taxon>Spermatophyta</taxon>
        <taxon>Magnoliopsida</taxon>
        <taxon>eudicotyledons</taxon>
        <taxon>Gunneridae</taxon>
        <taxon>Pentapetalae</taxon>
        <taxon>rosids</taxon>
        <taxon>fabids</taxon>
        <taxon>Fabales</taxon>
        <taxon>Fabaceae</taxon>
        <taxon>Papilionoideae</taxon>
        <taxon>50 kb inversion clade</taxon>
        <taxon>NPAAA clade</taxon>
        <taxon>indigoferoid/millettioid clade</taxon>
        <taxon>Phaseoleae</taxon>
        <taxon>Psophocarpus</taxon>
    </lineage>
</organism>
<comment type="caution">
    <text evidence="1">The sequence shown here is derived from an EMBL/GenBank/DDBJ whole genome shotgun (WGS) entry which is preliminary data.</text>
</comment>
<dbReference type="AlphaFoldDB" id="A0AAN9SL55"/>
<evidence type="ECO:0000313" key="1">
    <source>
        <dbReference type="EMBL" id="KAK7399897.1"/>
    </source>
</evidence>
<dbReference type="Proteomes" id="UP001386955">
    <property type="component" value="Unassembled WGS sequence"/>
</dbReference>
<name>A0AAN9SL55_PSOTE</name>
<keyword evidence="2" id="KW-1185">Reference proteome</keyword>